<feature type="domain" description="ZP" evidence="3">
    <location>
        <begin position="248"/>
        <end position="527"/>
    </location>
</feature>
<keyword evidence="2" id="KW-1133">Transmembrane helix</keyword>
<dbReference type="PANTHER" id="PTHR46560:SF5">
    <property type="entry name" value="CYPHER, ISOFORM B"/>
    <property type="match status" value="1"/>
</dbReference>
<evidence type="ECO:0000256" key="2">
    <source>
        <dbReference type="SAM" id="Phobius"/>
    </source>
</evidence>
<reference evidence="4 5" key="1">
    <citation type="submission" date="2024-08" db="EMBL/GenBank/DDBJ databases">
        <authorList>
            <person name="Cucini C."/>
            <person name="Frati F."/>
        </authorList>
    </citation>
    <scope>NUCLEOTIDE SEQUENCE [LARGE SCALE GENOMIC DNA]</scope>
</reference>
<keyword evidence="5" id="KW-1185">Reference proteome</keyword>
<evidence type="ECO:0000259" key="3">
    <source>
        <dbReference type="PROSITE" id="PS51034"/>
    </source>
</evidence>
<organism evidence="4 5">
    <name type="scientific">Orchesella dallaii</name>
    <dbReference type="NCBI Taxonomy" id="48710"/>
    <lineage>
        <taxon>Eukaryota</taxon>
        <taxon>Metazoa</taxon>
        <taxon>Ecdysozoa</taxon>
        <taxon>Arthropoda</taxon>
        <taxon>Hexapoda</taxon>
        <taxon>Collembola</taxon>
        <taxon>Entomobryomorpha</taxon>
        <taxon>Entomobryoidea</taxon>
        <taxon>Orchesellidae</taxon>
        <taxon>Orchesellinae</taxon>
        <taxon>Orchesella</taxon>
    </lineage>
</organism>
<gene>
    <name evidence="4" type="ORF">ODALV1_LOCUS27105</name>
</gene>
<dbReference type="PROSITE" id="PS51034">
    <property type="entry name" value="ZP_2"/>
    <property type="match status" value="1"/>
</dbReference>
<feature type="compositionally biased region" description="Low complexity" evidence="1">
    <location>
        <begin position="152"/>
        <end position="181"/>
    </location>
</feature>
<evidence type="ECO:0000313" key="5">
    <source>
        <dbReference type="Proteomes" id="UP001642540"/>
    </source>
</evidence>
<dbReference type="PANTHER" id="PTHR46560">
    <property type="entry name" value="CYPHER, ISOFORM B"/>
    <property type="match status" value="1"/>
</dbReference>
<dbReference type="SMART" id="SM00241">
    <property type="entry name" value="ZP"/>
    <property type="match status" value="1"/>
</dbReference>
<proteinExistence type="predicted"/>
<feature type="region of interest" description="Disordered" evidence="1">
    <location>
        <begin position="562"/>
        <end position="613"/>
    </location>
</feature>
<feature type="region of interest" description="Disordered" evidence="1">
    <location>
        <begin position="126"/>
        <end position="192"/>
    </location>
</feature>
<comment type="caution">
    <text evidence="4">The sequence shown here is derived from an EMBL/GenBank/DDBJ whole genome shotgun (WGS) entry which is preliminary data.</text>
</comment>
<name>A0ABP1RXH8_9HEXA</name>
<feature type="compositionally biased region" description="Low complexity" evidence="1">
    <location>
        <begin position="570"/>
        <end position="586"/>
    </location>
</feature>
<feature type="compositionally biased region" description="Polar residues" evidence="1">
    <location>
        <begin position="587"/>
        <end position="596"/>
    </location>
</feature>
<feature type="transmembrane region" description="Helical" evidence="2">
    <location>
        <begin position="664"/>
        <end position="687"/>
    </location>
</feature>
<keyword evidence="2" id="KW-0812">Transmembrane</keyword>
<sequence>MKTCNSSRVIYHHYHRRQQQHIICNVPTGSEDEDSSLKPRCRRSCSHKTFGFSNFPLIKGFALVLILSSTLHLTNGSHLPSSYLVQKENSNNEYESNSNANTLGTVVPISTTVSSSNNVVTDATTTTIISPQEDPRPGGPVESLNAATNDGLSTTTTQDSQSTPTTPSTPTSTVPSVLTSSYEDNNDSNLNYVSEHDHYDEYAAMKAALEKEKSGEEPNSMAMPPASERHPYLLQAGDGRKYASIEAICDDRQMKILGHFDDIFKGRMYSLGYSDEVECGTSNAKEPSHNITFSLPLGSCGVSMLALDDNLENDLRHEVTLYIQYSAFLQQVVDEKISVSCTEIKKSPVEDFLASNEELMPSHRQGRRMGSLGDPGKFGATKITSRIGESWMEILAGKDPSPKSRKLSPVSVGEDITLVISTKVMRGYDARIVNCSAHDGSRAGTIDGSRAQQILDSAGCSLDRTLVPNLRRRRLPIESRNRLITLHFATFQAFKFPERDHLHIKCAVAYCQGPCPQEPCDSVLNHFGSWKDKYGRIADVLVDFTEVVNSVEVVAPELDDLGRSQQYDRSPSMTSGSYSSLSGGNSLTPASPSDISGRQFGSEPTSSYNSYSSNGGAASAAPSAAASAGQSMFGNSQVPLFQPNPNGDLHGSIGNSVCVSPGTVILALVILGVVLVISATATLWFALKRSEAKKYRHVKHSPFQPGPQPYYRFSHW</sequence>
<keyword evidence="2" id="KW-0472">Membrane</keyword>
<dbReference type="EMBL" id="CAXLJM020000120">
    <property type="protein sequence ID" value="CAL8137839.1"/>
    <property type="molecule type" value="Genomic_DNA"/>
</dbReference>
<evidence type="ECO:0000256" key="1">
    <source>
        <dbReference type="SAM" id="MobiDB-lite"/>
    </source>
</evidence>
<evidence type="ECO:0000313" key="4">
    <source>
        <dbReference type="EMBL" id="CAL8137839.1"/>
    </source>
</evidence>
<dbReference type="InterPro" id="IPR001507">
    <property type="entry name" value="ZP_dom"/>
</dbReference>
<dbReference type="Proteomes" id="UP001642540">
    <property type="component" value="Unassembled WGS sequence"/>
</dbReference>
<accession>A0ABP1RXH8</accession>
<protein>
    <recommendedName>
        <fullName evidence="3">ZP domain-containing protein</fullName>
    </recommendedName>
</protein>